<dbReference type="SUPFAM" id="SSF69318">
    <property type="entry name" value="Integrin alpha N-terminal domain"/>
    <property type="match status" value="1"/>
</dbReference>
<dbReference type="EMBL" id="JAPNKE010000002">
    <property type="protein sequence ID" value="MCY1005716.1"/>
    <property type="molecule type" value="Genomic_DNA"/>
</dbReference>
<evidence type="ECO:0000313" key="4">
    <source>
        <dbReference type="Proteomes" id="UP001150924"/>
    </source>
</evidence>
<feature type="region of interest" description="Disordered" evidence="2">
    <location>
        <begin position="443"/>
        <end position="650"/>
    </location>
</feature>
<dbReference type="InterPro" id="IPR013517">
    <property type="entry name" value="FG-GAP"/>
</dbReference>
<keyword evidence="4" id="KW-1185">Reference proteome</keyword>
<feature type="compositionally biased region" description="Pro residues" evidence="2">
    <location>
        <begin position="575"/>
        <end position="587"/>
    </location>
</feature>
<dbReference type="Proteomes" id="UP001150924">
    <property type="component" value="Unassembled WGS sequence"/>
</dbReference>
<accession>A0A9X3EL83</accession>
<gene>
    <name evidence="3" type="ORF">OV079_09095</name>
</gene>
<dbReference type="PROSITE" id="PS51257">
    <property type="entry name" value="PROKAR_LIPOPROTEIN"/>
    <property type="match status" value="1"/>
</dbReference>
<dbReference type="AlphaFoldDB" id="A0A9X3EL83"/>
<dbReference type="Pfam" id="PF13517">
    <property type="entry name" value="FG-GAP_3"/>
    <property type="match status" value="1"/>
</dbReference>
<feature type="compositionally biased region" description="Low complexity" evidence="2">
    <location>
        <begin position="588"/>
        <end position="621"/>
    </location>
</feature>
<reference evidence="3" key="1">
    <citation type="submission" date="2022-11" db="EMBL/GenBank/DDBJ databases">
        <title>Minimal conservation of predation-associated metabolite biosynthetic gene clusters underscores biosynthetic potential of Myxococcota including descriptions for ten novel species: Archangium lansinium sp. nov., Myxococcus landrumus sp. nov., Nannocystis bai.</title>
        <authorList>
            <person name="Ahearne A."/>
            <person name="Stevens C."/>
            <person name="Phillips K."/>
        </authorList>
    </citation>
    <scope>NUCLEOTIDE SEQUENCE</scope>
    <source>
        <strain evidence="3">Na p29</strain>
    </source>
</reference>
<dbReference type="RefSeq" id="WP_267767497.1">
    <property type="nucleotide sequence ID" value="NZ_JAPNKE010000002.1"/>
</dbReference>
<feature type="compositionally biased region" description="Low complexity" evidence="2">
    <location>
        <begin position="394"/>
        <end position="406"/>
    </location>
</feature>
<sequence length="650" mass="67738">MRAHLASALTLLVACSDRPLGETDGDSDGDGSAGTEGFTSAGPGGDPGPGPGSDGTGGLTSLDPTGDPTEDPTEGLGGDALSPAIEPYSLEVADFDGDGHDDLLVMGLDDAELIAGWVARGHGDGTFTADLAPTLKGASAYPAIGQLDGDAGVDVMVAQSADAARIFRWHVAEFAAYKTLQSPPTPRNHVVADLDRDGRNDVVALCHGAHKFGLTVHRGSDAAAWTTTTTVLGAVADFAPAGLLVGQFDGDGVPDALLFESDAPRGFLRVFGRPSGEFVEPEVQVGHLRPWSAALGDLDEDGALDILAAEHFPTRLSLATGDGAGGFTHVGEIDIDPPFKPHALDIDDLDGDGHLDVVAVDALSPILLYWTGHGDGAFEPPRALQRPPAPCGSTPPGSTRAPRSTSPSPPSTPAPSPSSSTPSPPEPAPQAMFLRTCAKAHVPEDTRPNPRRSPPRPAARLTPTHRRRPEAALTGSPFHRPCPRVPSSSASRSSAPAIGATPPTSRTPPTLRRRSPSRAHPRRAPPTPPTRRRPRTRTPPRSSRTARPFPGRPPRPQSRSRPDRPARARPRARPRSPPLRRPSPPSRPIAAAARSASSPPSCRRTSAAAAPRSARAPCARATSGRSARPRSTTIRRPGSARARPATAAPR</sequence>
<feature type="compositionally biased region" description="Polar residues" evidence="2">
    <location>
        <begin position="623"/>
        <end position="634"/>
    </location>
</feature>
<evidence type="ECO:0000256" key="2">
    <source>
        <dbReference type="SAM" id="MobiDB-lite"/>
    </source>
</evidence>
<proteinExistence type="predicted"/>
<dbReference type="InterPro" id="IPR028994">
    <property type="entry name" value="Integrin_alpha_N"/>
</dbReference>
<dbReference type="PANTHER" id="PTHR44103:SF1">
    <property type="entry name" value="PROPROTEIN CONVERTASE P"/>
    <property type="match status" value="1"/>
</dbReference>
<evidence type="ECO:0000313" key="3">
    <source>
        <dbReference type="EMBL" id="MCY1005716.1"/>
    </source>
</evidence>
<protein>
    <submittedName>
        <fullName evidence="3">VCBS repeat-containing protein</fullName>
    </submittedName>
</protein>
<feature type="compositionally biased region" description="Pro residues" evidence="2">
    <location>
        <begin position="407"/>
        <end position="428"/>
    </location>
</feature>
<feature type="compositionally biased region" description="Low complexity" evidence="2">
    <location>
        <begin position="635"/>
        <end position="650"/>
    </location>
</feature>
<organism evidence="3 4">
    <name type="scientific">Nannocystis pusilla</name>
    <dbReference type="NCBI Taxonomy" id="889268"/>
    <lineage>
        <taxon>Bacteria</taxon>
        <taxon>Pseudomonadati</taxon>
        <taxon>Myxococcota</taxon>
        <taxon>Polyangia</taxon>
        <taxon>Nannocystales</taxon>
        <taxon>Nannocystaceae</taxon>
        <taxon>Nannocystis</taxon>
    </lineage>
</organism>
<feature type="compositionally biased region" description="Low complexity" evidence="2">
    <location>
        <begin position="539"/>
        <end position="549"/>
    </location>
</feature>
<feature type="compositionally biased region" description="Basic residues" evidence="2">
    <location>
        <begin position="511"/>
        <end position="523"/>
    </location>
</feature>
<feature type="compositionally biased region" description="Low complexity" evidence="2">
    <location>
        <begin position="485"/>
        <end position="510"/>
    </location>
</feature>
<evidence type="ECO:0000256" key="1">
    <source>
        <dbReference type="ARBA" id="ARBA00022729"/>
    </source>
</evidence>
<name>A0A9X3EL83_9BACT</name>
<feature type="compositionally biased region" description="Gly residues" evidence="2">
    <location>
        <begin position="42"/>
        <end position="58"/>
    </location>
</feature>
<comment type="caution">
    <text evidence="3">The sequence shown here is derived from an EMBL/GenBank/DDBJ whole genome shotgun (WGS) entry which is preliminary data.</text>
</comment>
<dbReference type="PRINTS" id="PR01217">
    <property type="entry name" value="PRICHEXTENSN"/>
</dbReference>
<feature type="region of interest" description="Disordered" evidence="2">
    <location>
        <begin position="18"/>
        <end position="82"/>
    </location>
</feature>
<keyword evidence="1" id="KW-0732">Signal</keyword>
<feature type="region of interest" description="Disordered" evidence="2">
    <location>
        <begin position="379"/>
        <end position="430"/>
    </location>
</feature>
<dbReference type="PANTHER" id="PTHR44103">
    <property type="entry name" value="PROPROTEIN CONVERTASE P"/>
    <property type="match status" value="1"/>
</dbReference>